<evidence type="ECO:0000313" key="14">
    <source>
        <dbReference type="Proteomes" id="UP001303946"/>
    </source>
</evidence>
<keyword evidence="14" id="KW-1185">Reference proteome</keyword>
<evidence type="ECO:0000256" key="10">
    <source>
        <dbReference type="ARBA" id="ARBA00044969"/>
    </source>
</evidence>
<comment type="catalytic activity">
    <reaction evidence="11">
        <text>ATP + H2O = ADP + phosphate + H(+)</text>
        <dbReference type="Rhea" id="RHEA:13065"/>
        <dbReference type="ChEBI" id="CHEBI:15377"/>
        <dbReference type="ChEBI" id="CHEBI:15378"/>
        <dbReference type="ChEBI" id="CHEBI:30616"/>
        <dbReference type="ChEBI" id="CHEBI:43474"/>
        <dbReference type="ChEBI" id="CHEBI:456216"/>
        <dbReference type="EC" id="5.6.2.3"/>
    </reaction>
</comment>
<dbReference type="InterPro" id="IPR007693">
    <property type="entry name" value="DNA_helicase_DnaB-like_N"/>
</dbReference>
<proteinExistence type="inferred from homology"/>
<dbReference type="RefSeq" id="WP_316703654.1">
    <property type="nucleotide sequence ID" value="NZ_CP136336.1"/>
</dbReference>
<keyword evidence="5 13" id="KW-0378">Hydrolase</keyword>
<keyword evidence="7" id="KW-0067">ATP-binding</keyword>
<dbReference type="EC" id="5.6.2.3" evidence="10"/>
<dbReference type="GO" id="GO:0016787">
    <property type="term" value="F:hydrolase activity"/>
    <property type="evidence" value="ECO:0007669"/>
    <property type="project" value="UniProtKB-KW"/>
</dbReference>
<dbReference type="InterPro" id="IPR036185">
    <property type="entry name" value="DNA_heli_DnaB-like_N_sf"/>
</dbReference>
<dbReference type="CDD" id="cd00984">
    <property type="entry name" value="DnaB_C"/>
    <property type="match status" value="1"/>
</dbReference>
<keyword evidence="9" id="KW-0413">Isomerase</keyword>
<dbReference type="InterPro" id="IPR016136">
    <property type="entry name" value="DNA_helicase_N/primase_C"/>
</dbReference>
<evidence type="ECO:0000256" key="8">
    <source>
        <dbReference type="ARBA" id="ARBA00023125"/>
    </source>
</evidence>
<feature type="domain" description="SF4 helicase" evidence="12">
    <location>
        <begin position="175"/>
        <end position="437"/>
    </location>
</feature>
<evidence type="ECO:0000256" key="3">
    <source>
        <dbReference type="ARBA" id="ARBA00022705"/>
    </source>
</evidence>
<evidence type="ECO:0000256" key="2">
    <source>
        <dbReference type="ARBA" id="ARBA00022515"/>
    </source>
</evidence>
<evidence type="ECO:0000313" key="13">
    <source>
        <dbReference type="EMBL" id="WOB10762.1"/>
    </source>
</evidence>
<keyword evidence="2" id="KW-0639">Primosome</keyword>
<dbReference type="Pfam" id="PF00772">
    <property type="entry name" value="DnaB"/>
    <property type="match status" value="1"/>
</dbReference>
<dbReference type="PANTHER" id="PTHR30153">
    <property type="entry name" value="REPLICATIVE DNA HELICASE DNAB"/>
    <property type="match status" value="1"/>
</dbReference>
<protein>
    <recommendedName>
        <fullName evidence="10">DNA 5'-3' helicase</fullName>
        <ecNumber evidence="10">5.6.2.3</ecNumber>
    </recommendedName>
</protein>
<evidence type="ECO:0000256" key="4">
    <source>
        <dbReference type="ARBA" id="ARBA00022741"/>
    </source>
</evidence>
<dbReference type="Proteomes" id="UP001303946">
    <property type="component" value="Chromosome"/>
</dbReference>
<dbReference type="InterPro" id="IPR007694">
    <property type="entry name" value="DNA_helicase_DnaB-like_C"/>
</dbReference>
<dbReference type="PANTHER" id="PTHR30153:SF2">
    <property type="entry name" value="REPLICATIVE DNA HELICASE"/>
    <property type="match status" value="1"/>
</dbReference>
<keyword evidence="8" id="KW-0238">DNA-binding</keyword>
<gene>
    <name evidence="13" type="ORF">RXV79_12060</name>
</gene>
<dbReference type="Gene3D" id="1.10.860.10">
    <property type="entry name" value="DNAb Helicase, Chain A"/>
    <property type="match status" value="1"/>
</dbReference>
<reference evidence="13 14" key="1">
    <citation type="submission" date="2023-10" db="EMBL/GenBank/DDBJ databases">
        <title>Bacteria for the degradation of biodegradable plastic PBAT(Polybutylene adipate terephthalate).</title>
        <authorList>
            <person name="Weon H.-Y."/>
            <person name="Yeon J."/>
        </authorList>
    </citation>
    <scope>NUCLEOTIDE SEQUENCE [LARGE SCALE GENOMIC DNA]</scope>
    <source>
        <strain evidence="13 14">SBD 7-3</strain>
    </source>
</reference>
<dbReference type="Pfam" id="PF03796">
    <property type="entry name" value="DnaB_C"/>
    <property type="match status" value="1"/>
</dbReference>
<keyword evidence="3" id="KW-0235">DNA replication</keyword>
<evidence type="ECO:0000259" key="12">
    <source>
        <dbReference type="PROSITE" id="PS51199"/>
    </source>
</evidence>
<keyword evidence="4" id="KW-0547">Nucleotide-binding</keyword>
<dbReference type="GO" id="GO:0003678">
    <property type="term" value="F:DNA helicase activity"/>
    <property type="evidence" value="ECO:0007669"/>
    <property type="project" value="UniProtKB-EC"/>
</dbReference>
<evidence type="ECO:0000256" key="6">
    <source>
        <dbReference type="ARBA" id="ARBA00022806"/>
    </source>
</evidence>
<accession>A0ABZ0D0I8</accession>
<comment type="similarity">
    <text evidence="1">Belongs to the helicase family. DnaB subfamily.</text>
</comment>
<evidence type="ECO:0000256" key="5">
    <source>
        <dbReference type="ARBA" id="ARBA00022801"/>
    </source>
</evidence>
<evidence type="ECO:0000256" key="1">
    <source>
        <dbReference type="ARBA" id="ARBA00008428"/>
    </source>
</evidence>
<organism evidence="13 14">
    <name type="scientific">Piscinibacter gummiphilus</name>
    <dbReference type="NCBI Taxonomy" id="946333"/>
    <lineage>
        <taxon>Bacteria</taxon>
        <taxon>Pseudomonadati</taxon>
        <taxon>Pseudomonadota</taxon>
        <taxon>Betaproteobacteria</taxon>
        <taxon>Burkholderiales</taxon>
        <taxon>Sphaerotilaceae</taxon>
        <taxon>Piscinibacter</taxon>
    </lineage>
</organism>
<dbReference type="Gene3D" id="3.40.50.300">
    <property type="entry name" value="P-loop containing nucleotide triphosphate hydrolases"/>
    <property type="match status" value="1"/>
</dbReference>
<dbReference type="InterPro" id="IPR027417">
    <property type="entry name" value="P-loop_NTPase"/>
</dbReference>
<dbReference type="PROSITE" id="PS51199">
    <property type="entry name" value="SF4_HELICASE"/>
    <property type="match status" value="1"/>
</dbReference>
<keyword evidence="6 13" id="KW-0347">Helicase</keyword>
<dbReference type="EMBL" id="CP136336">
    <property type="protein sequence ID" value="WOB10762.1"/>
    <property type="molecule type" value="Genomic_DNA"/>
</dbReference>
<dbReference type="SUPFAM" id="SSF48024">
    <property type="entry name" value="N-terminal domain of DnaB helicase"/>
    <property type="match status" value="1"/>
</dbReference>
<dbReference type="SUPFAM" id="SSF52540">
    <property type="entry name" value="P-loop containing nucleoside triphosphate hydrolases"/>
    <property type="match status" value="1"/>
</dbReference>
<evidence type="ECO:0000256" key="7">
    <source>
        <dbReference type="ARBA" id="ARBA00022840"/>
    </source>
</evidence>
<name>A0ABZ0D0I8_9BURK</name>
<evidence type="ECO:0000256" key="9">
    <source>
        <dbReference type="ARBA" id="ARBA00023235"/>
    </source>
</evidence>
<evidence type="ECO:0000256" key="11">
    <source>
        <dbReference type="ARBA" id="ARBA00048954"/>
    </source>
</evidence>
<sequence length="443" mass="47132">MDPQRVPFDEQAEQSVLGVALSFSDAIDGMAGAPLKPEHFFRQAHRLIWAAISALSAQRVPVDVIAVNSHLVERGQAEAAGGIAYLTALAQSVPSSRNLQRYAQTVRDRALRRSLVEAAEAAQQIALQPGDGLEKLEEVISLFTALQRSSGVAREPVSIGDALLQRSAHWEALENGTALPGMPTHLPTLDSALGGGLKPGMVLTLAARPSVGKTSLALQILLNVAADGEPVLLFSQEMLAGDLADRAASNLGRVNLGRVITGKLADGDWGRLSEAAERGSRLPVYIDDRPALSLLELRATARHMKQAHGIKVVAVDYLQLCASAGGKESRHHQIEAISRGLKQLAKELSVCVLVLSQINRQAANRADGEPLLSDLKESGAIEEDADTVMLLHPKDDLPDGSQLIAAILAKNRQGRRGRIALAFQGGTQQWSESTVDLSHGGGT</sequence>